<dbReference type="STRING" id="1117379.BABA_13717"/>
<evidence type="ECO:0000259" key="1">
    <source>
        <dbReference type="Pfam" id="PF24696"/>
    </source>
</evidence>
<name>K6C737_9BACI</name>
<dbReference type="AlphaFoldDB" id="K6C737"/>
<gene>
    <name evidence="2" type="ORF">BABA_13717</name>
</gene>
<dbReference type="Pfam" id="PF24696">
    <property type="entry name" value="UGSC"/>
    <property type="match status" value="1"/>
</dbReference>
<accession>K6C737</accession>
<dbReference type="EMBL" id="AJLS01000097">
    <property type="protein sequence ID" value="EKN66950.1"/>
    <property type="molecule type" value="Genomic_DNA"/>
</dbReference>
<feature type="domain" description="UGSC-like" evidence="1">
    <location>
        <begin position="34"/>
        <end position="106"/>
    </location>
</feature>
<dbReference type="Proteomes" id="UP000006316">
    <property type="component" value="Unassembled WGS sequence"/>
</dbReference>
<sequence length="106" mass="11897">MIRVLNPKPEEIRASLVITAANETGDRNIVKRIKEDEQSSLVLGIISNNKWNVDPFLGEIEKSLQKDFKGLEFVHQKKLNASQTVSRDLVSPIVERTHFAITGIGD</sequence>
<proteinExistence type="predicted"/>
<comment type="caution">
    <text evidence="2">The sequence shown here is derived from an EMBL/GenBank/DDBJ whole genome shotgun (WGS) entry which is preliminary data.</text>
</comment>
<protein>
    <recommendedName>
        <fullName evidence="1">UGSC-like domain-containing protein</fullName>
    </recommendedName>
</protein>
<evidence type="ECO:0000313" key="3">
    <source>
        <dbReference type="Proteomes" id="UP000006316"/>
    </source>
</evidence>
<organism evidence="2 3">
    <name type="scientific">Neobacillus bataviensis LMG 21833</name>
    <dbReference type="NCBI Taxonomy" id="1117379"/>
    <lineage>
        <taxon>Bacteria</taxon>
        <taxon>Bacillati</taxon>
        <taxon>Bacillota</taxon>
        <taxon>Bacilli</taxon>
        <taxon>Bacillales</taxon>
        <taxon>Bacillaceae</taxon>
        <taxon>Neobacillus</taxon>
    </lineage>
</organism>
<keyword evidence="3" id="KW-1185">Reference proteome</keyword>
<dbReference type="InterPro" id="IPR057767">
    <property type="entry name" value="UGSC-like_dom"/>
</dbReference>
<evidence type="ECO:0000313" key="2">
    <source>
        <dbReference type="EMBL" id="EKN66950.1"/>
    </source>
</evidence>
<reference evidence="2 3" key="1">
    <citation type="journal article" date="2012" name="Front. Microbiol.">
        <title>Redundancy and modularity in membrane-associated dissimilatory nitrate reduction in Bacillus.</title>
        <authorList>
            <person name="Heylen K."/>
            <person name="Keltjens J."/>
        </authorList>
    </citation>
    <scope>NUCLEOTIDE SEQUENCE [LARGE SCALE GENOMIC DNA]</scope>
    <source>
        <strain evidence="3">LMG 21833T</strain>
    </source>
</reference>